<dbReference type="Pfam" id="PF13185">
    <property type="entry name" value="GAF_2"/>
    <property type="match status" value="1"/>
</dbReference>
<dbReference type="SMART" id="SM00065">
    <property type="entry name" value="GAF"/>
    <property type="match status" value="1"/>
</dbReference>
<evidence type="ECO:0000313" key="6">
    <source>
        <dbReference type="Proteomes" id="UP000318864"/>
    </source>
</evidence>
<keyword evidence="2" id="KW-0804">Transcription</keyword>
<dbReference type="GO" id="GO:0006355">
    <property type="term" value="P:regulation of DNA-templated transcription"/>
    <property type="evidence" value="ECO:0007669"/>
    <property type="project" value="InterPro"/>
</dbReference>
<comment type="caution">
    <text evidence="5">The sequence shown here is derived from an EMBL/GenBank/DDBJ whole genome shotgun (WGS) entry which is preliminary data.</text>
</comment>
<dbReference type="PROSITE" id="PS50112">
    <property type="entry name" value="PAS"/>
    <property type="match status" value="1"/>
</dbReference>
<name>A0A4S3TIP8_9EURY</name>
<dbReference type="Pfam" id="PF04967">
    <property type="entry name" value="HTH_10"/>
    <property type="match status" value="1"/>
</dbReference>
<evidence type="ECO:0000256" key="3">
    <source>
        <dbReference type="SAM" id="MobiDB-lite"/>
    </source>
</evidence>
<evidence type="ECO:0000256" key="2">
    <source>
        <dbReference type="ARBA" id="ARBA00023163"/>
    </source>
</evidence>
<feature type="domain" description="PAS" evidence="4">
    <location>
        <begin position="26"/>
        <end position="71"/>
    </location>
</feature>
<dbReference type="CDD" id="cd00130">
    <property type="entry name" value="PAS"/>
    <property type="match status" value="1"/>
</dbReference>
<dbReference type="PANTHER" id="PTHR34236:SF1">
    <property type="entry name" value="DIMETHYL SULFOXIDE REDUCTASE TRANSCRIPTIONAL ACTIVATOR"/>
    <property type="match status" value="1"/>
</dbReference>
<protein>
    <submittedName>
        <fullName evidence="5">PAS domain S-box protein</fullName>
    </submittedName>
</protein>
<evidence type="ECO:0000256" key="1">
    <source>
        <dbReference type="ARBA" id="ARBA00023015"/>
    </source>
</evidence>
<feature type="compositionally biased region" description="Basic and acidic residues" evidence="3">
    <location>
        <begin position="1"/>
        <end position="14"/>
    </location>
</feature>
<dbReference type="Gene3D" id="3.30.450.40">
    <property type="match status" value="1"/>
</dbReference>
<proteinExistence type="predicted"/>
<evidence type="ECO:0000313" key="5">
    <source>
        <dbReference type="EMBL" id="THE63832.1"/>
    </source>
</evidence>
<dbReference type="EMBL" id="RBZW01000055">
    <property type="protein sequence ID" value="THE63832.1"/>
    <property type="molecule type" value="Genomic_DNA"/>
</dbReference>
<dbReference type="InterPro" id="IPR000014">
    <property type="entry name" value="PAS"/>
</dbReference>
<dbReference type="InterPro" id="IPR007050">
    <property type="entry name" value="HTH_bacterioopsin"/>
</dbReference>
<reference evidence="5 6" key="1">
    <citation type="submission" date="2018-10" db="EMBL/GenBank/DDBJ databases">
        <title>Natronolimnobius sp. XQ-INN 246 isolated from Inner Mongolia Autonomous Region of China.</title>
        <authorList>
            <person name="Xue Q."/>
        </authorList>
    </citation>
    <scope>NUCLEOTIDE SEQUENCE [LARGE SCALE GENOMIC DNA]</scope>
    <source>
        <strain evidence="5 6">XQ-INN 246</strain>
    </source>
</reference>
<accession>A0A4S3TIP8</accession>
<sequence length="547" mass="60349">MFHIVESECRKGMDTDDSGSVSQPTGAEFYQTVVERAPVGVVTIDSENTIVDANAALERFVGYSPDELVGKHVCKLVPERSQSLETAASFGADGPEEGEIELPFTHRDGTDVAMIVRVDAYEYQDERIRTAFVWPRPDRTEGASVPADKHHDATDIDELFRSVAAEIVETSTRETIEQTVCEELAASEAYEFAWIAEVDRTTGDVTPRSMAGVEGYFSEIELTTDPDDPAGQGPGGKTLRTGQSHVLRNVFEEPSFEPWRSEAERYGFRSVAVVPISNGSTQYGALGIYSARVRAFGKRERTMVEQLGRLVGAAIASVEQQQALLTDSIVELEFRSRNVFQLFDRPVTADGAIALEHVVALDDESFLGYGTATAESMAVVEKLVDDDAIECVTSATVLHETDTATRFEVRLRDPPLLPTLTSHGAILETFRLAEGDLTMQIHAVPGRDIHQIVDAVTTTCPGAEMVGRRQRPQIARSPQELRQSLLDRLTARQQTALEAAYYGGFFEWPRERSGEDVAASLDINSSTFHQHVRKAENKLLDVLFEEQ</sequence>
<dbReference type="PANTHER" id="PTHR34236">
    <property type="entry name" value="DIMETHYL SULFOXIDE REDUCTASE TRANSCRIPTIONAL ACTIVATOR"/>
    <property type="match status" value="1"/>
</dbReference>
<keyword evidence="1" id="KW-0805">Transcription regulation</keyword>
<dbReference type="SMART" id="SM00091">
    <property type="entry name" value="PAS"/>
    <property type="match status" value="1"/>
</dbReference>
<dbReference type="InterPro" id="IPR031803">
    <property type="entry name" value="BAT_GAF/HTH-assoc"/>
</dbReference>
<organism evidence="5 6">
    <name type="scientific">Salinadaptatus halalkaliphilus</name>
    <dbReference type="NCBI Taxonomy" id="2419781"/>
    <lineage>
        <taxon>Archaea</taxon>
        <taxon>Methanobacteriati</taxon>
        <taxon>Methanobacteriota</taxon>
        <taxon>Stenosarchaea group</taxon>
        <taxon>Halobacteria</taxon>
        <taxon>Halobacteriales</taxon>
        <taxon>Natrialbaceae</taxon>
        <taxon>Salinadaptatus</taxon>
    </lineage>
</organism>
<dbReference type="Gene3D" id="3.30.450.20">
    <property type="entry name" value="PAS domain"/>
    <property type="match status" value="1"/>
</dbReference>
<dbReference type="InterPro" id="IPR035965">
    <property type="entry name" value="PAS-like_dom_sf"/>
</dbReference>
<gene>
    <name evidence="5" type="ORF">D8Y22_15995</name>
</gene>
<keyword evidence="6" id="KW-1185">Reference proteome</keyword>
<dbReference type="InterPro" id="IPR029016">
    <property type="entry name" value="GAF-like_dom_sf"/>
</dbReference>
<feature type="region of interest" description="Disordered" evidence="3">
    <location>
        <begin position="1"/>
        <end position="24"/>
    </location>
</feature>
<dbReference type="NCBIfam" id="TIGR00229">
    <property type="entry name" value="sensory_box"/>
    <property type="match status" value="1"/>
</dbReference>
<dbReference type="InterPro" id="IPR013767">
    <property type="entry name" value="PAS_fold"/>
</dbReference>
<dbReference type="Pfam" id="PF15915">
    <property type="entry name" value="BAT"/>
    <property type="match status" value="1"/>
</dbReference>
<evidence type="ECO:0000259" key="4">
    <source>
        <dbReference type="PROSITE" id="PS50112"/>
    </source>
</evidence>
<dbReference type="Pfam" id="PF00989">
    <property type="entry name" value="PAS"/>
    <property type="match status" value="1"/>
</dbReference>
<dbReference type="Proteomes" id="UP000318864">
    <property type="component" value="Unassembled WGS sequence"/>
</dbReference>
<dbReference type="SUPFAM" id="SSF55785">
    <property type="entry name" value="PYP-like sensor domain (PAS domain)"/>
    <property type="match status" value="1"/>
</dbReference>
<dbReference type="InterPro" id="IPR003018">
    <property type="entry name" value="GAF"/>
</dbReference>
<dbReference type="AlphaFoldDB" id="A0A4S3TIP8"/>
<dbReference type="SUPFAM" id="SSF55781">
    <property type="entry name" value="GAF domain-like"/>
    <property type="match status" value="1"/>
</dbReference>